<dbReference type="Proteomes" id="UP000323924">
    <property type="component" value="Unassembled WGS sequence"/>
</dbReference>
<feature type="domain" description="DUF4123" evidence="1">
    <location>
        <begin position="23"/>
        <end position="147"/>
    </location>
</feature>
<comment type="caution">
    <text evidence="2">The sequence shown here is derived from an EMBL/GenBank/DDBJ whole genome shotgun (WGS) entry which is preliminary data.</text>
</comment>
<organism evidence="2 3">
    <name type="scientific">Pseudomonas chlororaphis</name>
    <dbReference type="NCBI Taxonomy" id="587753"/>
    <lineage>
        <taxon>Bacteria</taxon>
        <taxon>Pseudomonadati</taxon>
        <taxon>Pseudomonadota</taxon>
        <taxon>Gammaproteobacteria</taxon>
        <taxon>Pseudomonadales</taxon>
        <taxon>Pseudomonadaceae</taxon>
        <taxon>Pseudomonas</taxon>
    </lineage>
</organism>
<reference evidence="2 3" key="1">
    <citation type="submission" date="2019-09" db="EMBL/GenBank/DDBJ databases">
        <authorList>
            <person name="Vacheron J."/>
            <person name="Dubost A."/>
            <person name="Prigent-Combaret C."/>
            <person name="Muller D."/>
        </authorList>
    </citation>
    <scope>NUCLEOTIDE SEQUENCE [LARGE SCALE GENOMIC DNA]</scope>
    <source>
        <strain evidence="2 3">JV497</strain>
    </source>
</reference>
<dbReference type="Pfam" id="PF13503">
    <property type="entry name" value="DUF4123"/>
    <property type="match status" value="1"/>
</dbReference>
<accession>A0AB34CB55</accession>
<dbReference type="RefSeq" id="WP_150049116.1">
    <property type="nucleotide sequence ID" value="NZ_VWPC01000005.1"/>
</dbReference>
<dbReference type="InterPro" id="IPR025391">
    <property type="entry name" value="DUF4123"/>
</dbReference>
<evidence type="ECO:0000313" key="3">
    <source>
        <dbReference type="Proteomes" id="UP000323924"/>
    </source>
</evidence>
<gene>
    <name evidence="2" type="ORF">F2A38_04550</name>
</gene>
<sequence length="180" mass="20710">MRRVGSLFWQLSEPSGPSSRLLALIDGARYLTLNKRLEEAGDSIRFHWLLSAGALDEIRHAGPVLVEFPDSRSGLHGAFGNWLITRDQQTPMVSWLWSDQPFDILRDYHQGLLFSQMPDGRRALFRYYSPEVRRALDKVISPSQIQQLMRHVQDWLVWQPLQGCYLSYGVEQVGEHACLS</sequence>
<name>A0AB34CB55_9PSED</name>
<evidence type="ECO:0000313" key="2">
    <source>
        <dbReference type="EMBL" id="KAA5844479.1"/>
    </source>
</evidence>
<dbReference type="EMBL" id="VWPC01000005">
    <property type="protein sequence ID" value="KAA5844479.1"/>
    <property type="molecule type" value="Genomic_DNA"/>
</dbReference>
<evidence type="ECO:0000259" key="1">
    <source>
        <dbReference type="Pfam" id="PF13503"/>
    </source>
</evidence>
<proteinExistence type="predicted"/>
<protein>
    <submittedName>
        <fullName evidence="2">DUF4123 domain-containing protein</fullName>
    </submittedName>
</protein>
<dbReference type="AlphaFoldDB" id="A0AB34CB55"/>